<dbReference type="KEGG" id="muh:HYN43_020840"/>
<sequence length="96" mass="10972">MTDSAGNARSAALIQLDFMIKNSQMYASTCGWGFARFKTLKMIPYGKMSLLASECISCRRLMKNQDYVFTVPVKAERHEGRKIFSFSCCCSVYMWL</sequence>
<dbReference type="Gene3D" id="3.50.70.20">
    <property type="entry name" value="Cytochrome P460"/>
    <property type="match status" value="1"/>
</dbReference>
<evidence type="ECO:0000259" key="1">
    <source>
        <dbReference type="Pfam" id="PF16694"/>
    </source>
</evidence>
<protein>
    <recommendedName>
        <fullName evidence="1">Cytochrome P460 domain-containing protein</fullName>
    </recommendedName>
</protein>
<keyword evidence="3" id="KW-1185">Reference proteome</keyword>
<organism evidence="2 3">
    <name type="scientific">Mucilaginibacter celer</name>
    <dbReference type="NCBI Taxonomy" id="2305508"/>
    <lineage>
        <taxon>Bacteria</taxon>
        <taxon>Pseudomonadati</taxon>
        <taxon>Bacteroidota</taxon>
        <taxon>Sphingobacteriia</taxon>
        <taxon>Sphingobacteriales</taxon>
        <taxon>Sphingobacteriaceae</taxon>
        <taxon>Mucilaginibacter</taxon>
    </lineage>
</organism>
<name>A0A494W219_9SPHI</name>
<reference evidence="2 3" key="1">
    <citation type="submission" date="2018-10" db="EMBL/GenBank/DDBJ databases">
        <title>Genome sequencing of Mucilaginibacter sp. HYN0043.</title>
        <authorList>
            <person name="Kim M."/>
            <person name="Yi H."/>
        </authorList>
    </citation>
    <scope>NUCLEOTIDE SEQUENCE [LARGE SCALE GENOMIC DNA]</scope>
    <source>
        <strain evidence="2 3">HYN0043</strain>
    </source>
</reference>
<evidence type="ECO:0000313" key="2">
    <source>
        <dbReference type="EMBL" id="AYL97588.1"/>
    </source>
</evidence>
<dbReference type="Pfam" id="PF16694">
    <property type="entry name" value="Cytochrome_P460"/>
    <property type="match status" value="1"/>
</dbReference>
<gene>
    <name evidence="2" type="ORF">HYN43_020840</name>
</gene>
<dbReference type="OrthoDB" id="1495930at2"/>
<dbReference type="AlphaFoldDB" id="A0A494W219"/>
<dbReference type="InterPro" id="IPR032033">
    <property type="entry name" value="Cytochrome_P460"/>
</dbReference>
<dbReference type="EMBL" id="CP032869">
    <property type="protein sequence ID" value="AYL97588.1"/>
    <property type="molecule type" value="Genomic_DNA"/>
</dbReference>
<feature type="domain" description="Cytochrome P460" evidence="1">
    <location>
        <begin position="9"/>
        <end position="70"/>
    </location>
</feature>
<dbReference type="InterPro" id="IPR038142">
    <property type="entry name" value="Cytochrome_P460_sp"/>
</dbReference>
<accession>A0A494W219</accession>
<proteinExistence type="predicted"/>
<dbReference type="Proteomes" id="UP000270046">
    <property type="component" value="Chromosome"/>
</dbReference>
<evidence type="ECO:0000313" key="3">
    <source>
        <dbReference type="Proteomes" id="UP000270046"/>
    </source>
</evidence>